<evidence type="ECO:0000256" key="1">
    <source>
        <dbReference type="SAM" id="Coils"/>
    </source>
</evidence>
<comment type="caution">
    <text evidence="2">The sequence shown here is derived from an EMBL/GenBank/DDBJ whole genome shotgun (WGS) entry which is preliminary data.</text>
</comment>
<accession>A0A845A9N6</accession>
<dbReference type="OrthoDB" id="9943754at2"/>
<keyword evidence="1" id="KW-0175">Coiled coil</keyword>
<protein>
    <submittedName>
        <fullName evidence="2">Uncharacterized protein</fullName>
    </submittedName>
</protein>
<organism evidence="2 3">
    <name type="scientific">Aurantiacibacter arachoides</name>
    <dbReference type="NCBI Taxonomy" id="1850444"/>
    <lineage>
        <taxon>Bacteria</taxon>
        <taxon>Pseudomonadati</taxon>
        <taxon>Pseudomonadota</taxon>
        <taxon>Alphaproteobacteria</taxon>
        <taxon>Sphingomonadales</taxon>
        <taxon>Erythrobacteraceae</taxon>
        <taxon>Aurantiacibacter</taxon>
    </lineage>
</organism>
<reference evidence="2 3" key="1">
    <citation type="submission" date="2019-12" db="EMBL/GenBank/DDBJ databases">
        <title>Genomic-based taxomic classification of the family Erythrobacteraceae.</title>
        <authorList>
            <person name="Xu L."/>
        </authorList>
    </citation>
    <scope>NUCLEOTIDE SEQUENCE [LARGE SCALE GENOMIC DNA]</scope>
    <source>
        <strain evidence="2 3">RC4-10-4</strain>
    </source>
</reference>
<name>A0A845A9N6_9SPHN</name>
<evidence type="ECO:0000313" key="2">
    <source>
        <dbReference type="EMBL" id="MXO94289.1"/>
    </source>
</evidence>
<keyword evidence="3" id="KW-1185">Reference proteome</keyword>
<gene>
    <name evidence="2" type="ORF">GRI62_11850</name>
</gene>
<dbReference type="AlphaFoldDB" id="A0A845A9N6"/>
<dbReference type="Proteomes" id="UP000460626">
    <property type="component" value="Unassembled WGS sequence"/>
</dbReference>
<proteinExistence type="predicted"/>
<feature type="coiled-coil region" evidence="1">
    <location>
        <begin position="9"/>
        <end position="90"/>
    </location>
</feature>
<dbReference type="RefSeq" id="WP_131453524.1">
    <property type="nucleotide sequence ID" value="NZ_BMJK01000002.1"/>
</dbReference>
<evidence type="ECO:0000313" key="3">
    <source>
        <dbReference type="Proteomes" id="UP000460626"/>
    </source>
</evidence>
<sequence length="213" mass="22663">MEITEEELAAKINEAIEAAMEKANAAHEAAIKGLKDKNTQLIADKKAAKDAAEEAEAKNAEASGDIDRVKASHEKAIKTLTERAEKAEAARDTFLIDNVITSDLATHNVAPAFRPMLAMAWKAQAKVTDGEAFIGDQPIAEYIKTFATSDEGKHYILAPQTSGGGAVGSTSTTASRAAPSNSAEWAEAMKMANENPAAFNSWMDNIGQPDMKV</sequence>
<dbReference type="EMBL" id="WTYH01000001">
    <property type="protein sequence ID" value="MXO94289.1"/>
    <property type="molecule type" value="Genomic_DNA"/>
</dbReference>